<sequence>MSSVGLPSATTAALLGTVTLCLGTLCLATASPSFAEWSGAAQDDQISFDDNEYARGVQVITDEQYLYAFWMEDSPTTREVLFARSTDAGLTWSSTGADREISFPDGNAAYEEPAVAVDPLQERVIVVWSEDLDGTREVHFGISNDLGVSFTSEAGDATLSDPTSAVDTFVPSVVIDLSGTIHVVWHQSIDGTAEICYSRSTDGGATWSGTSGDRVISFPDGNGGAEPKIMLGSDGRLIVVWKEASDLGGRVLQVGISDDGGDTWSSETADREISQPVNLMTATDAASGLGGTDELFAVYAGSFDVSSPFHYETYVTMSTDNGDTWSGETSTIPVSWDDDHTRSTSNPDVFYSLCGGAIVAWDEADDTAGSNEIHISELDGGVWSGATEDYIVSFPDGENGYRPSIAGIFDTAIVPATGGTPDADTWILWTEFEGGATDNYEVHQSSTARCAASAVPDVAHVSPLRLDVRPNPAQGPLRITVEWTQDVDAAIPGETCDFAVFDAAGRQLFTRSSELVGGRAEFVWDPSEALAPSGVFFVRARLGSEVQRRTVVVK</sequence>
<dbReference type="Gene3D" id="2.120.10.10">
    <property type="match status" value="1"/>
</dbReference>
<dbReference type="Pfam" id="PF13088">
    <property type="entry name" value="BNR_2"/>
    <property type="match status" value="1"/>
</dbReference>
<dbReference type="SUPFAM" id="SSF50939">
    <property type="entry name" value="Sialidases"/>
    <property type="match status" value="2"/>
</dbReference>
<dbReference type="CDD" id="cd15482">
    <property type="entry name" value="Sialidase_non-viral"/>
    <property type="match status" value="1"/>
</dbReference>
<proteinExistence type="predicted"/>
<comment type="caution">
    <text evidence="3">The sequence shown here is derived from an EMBL/GenBank/DDBJ whole genome shotgun (WGS) entry which is preliminary data.</text>
</comment>
<reference evidence="3" key="2">
    <citation type="journal article" date="2021" name="Microbiome">
        <title>Successional dynamics and alternative stable states in a saline activated sludge microbial community over 9 years.</title>
        <authorList>
            <person name="Wang Y."/>
            <person name="Ye J."/>
            <person name="Ju F."/>
            <person name="Liu L."/>
            <person name="Boyd J.A."/>
            <person name="Deng Y."/>
            <person name="Parks D.H."/>
            <person name="Jiang X."/>
            <person name="Yin X."/>
            <person name="Woodcroft B.J."/>
            <person name="Tyson G.W."/>
            <person name="Hugenholtz P."/>
            <person name="Polz M.F."/>
            <person name="Zhang T."/>
        </authorList>
    </citation>
    <scope>NUCLEOTIDE SEQUENCE</scope>
    <source>
        <strain evidence="3">HKST-UBA02</strain>
    </source>
</reference>
<name>A0A956SCE1_UNCEI</name>
<feature type="chain" id="PRO_5038074965" evidence="1">
    <location>
        <begin position="36"/>
        <end position="554"/>
    </location>
</feature>
<evidence type="ECO:0000313" key="3">
    <source>
        <dbReference type="EMBL" id="MCA9755256.1"/>
    </source>
</evidence>
<evidence type="ECO:0000313" key="4">
    <source>
        <dbReference type="Proteomes" id="UP000739538"/>
    </source>
</evidence>
<reference evidence="3" key="1">
    <citation type="submission" date="2020-04" db="EMBL/GenBank/DDBJ databases">
        <authorList>
            <person name="Zhang T."/>
        </authorList>
    </citation>
    <scope>NUCLEOTIDE SEQUENCE</scope>
    <source>
        <strain evidence="3">HKST-UBA02</strain>
    </source>
</reference>
<evidence type="ECO:0000259" key="2">
    <source>
        <dbReference type="Pfam" id="PF13088"/>
    </source>
</evidence>
<feature type="domain" description="Sialidase" evidence="2">
    <location>
        <begin position="135"/>
        <end position="326"/>
    </location>
</feature>
<keyword evidence="1" id="KW-0732">Signal</keyword>
<dbReference type="Proteomes" id="UP000739538">
    <property type="component" value="Unassembled WGS sequence"/>
</dbReference>
<dbReference type="InterPro" id="IPR011040">
    <property type="entry name" value="Sialidase"/>
</dbReference>
<gene>
    <name evidence="3" type="ORF">KDA27_05595</name>
</gene>
<accession>A0A956SCE1</accession>
<dbReference type="EMBL" id="JAGQHS010000019">
    <property type="protein sequence ID" value="MCA9755256.1"/>
    <property type="molecule type" value="Genomic_DNA"/>
</dbReference>
<organism evidence="3 4">
    <name type="scientific">Eiseniibacteriota bacterium</name>
    <dbReference type="NCBI Taxonomy" id="2212470"/>
    <lineage>
        <taxon>Bacteria</taxon>
        <taxon>Candidatus Eiseniibacteriota</taxon>
    </lineage>
</organism>
<dbReference type="InterPro" id="IPR036278">
    <property type="entry name" value="Sialidase_sf"/>
</dbReference>
<feature type="signal peptide" evidence="1">
    <location>
        <begin position="1"/>
        <end position="35"/>
    </location>
</feature>
<protein>
    <submittedName>
        <fullName evidence="3">Exo-alpha-sialidase</fullName>
    </submittedName>
</protein>
<evidence type="ECO:0000256" key="1">
    <source>
        <dbReference type="SAM" id="SignalP"/>
    </source>
</evidence>
<dbReference type="AlphaFoldDB" id="A0A956SCE1"/>